<accession>K1TV66</accession>
<reference evidence="2" key="1">
    <citation type="journal article" date="2013" name="Environ. Microbiol.">
        <title>Microbiota from the distal guts of lean and obese adolescents exhibit partial functional redundancy besides clear differences in community structure.</title>
        <authorList>
            <person name="Ferrer M."/>
            <person name="Ruiz A."/>
            <person name="Lanza F."/>
            <person name="Haange S.B."/>
            <person name="Oberbach A."/>
            <person name="Till H."/>
            <person name="Bargiela R."/>
            <person name="Campoy C."/>
            <person name="Segura M.T."/>
            <person name="Richter M."/>
            <person name="von Bergen M."/>
            <person name="Seifert J."/>
            <person name="Suarez A."/>
        </authorList>
    </citation>
    <scope>NUCLEOTIDE SEQUENCE</scope>
</reference>
<evidence type="ECO:0000256" key="1">
    <source>
        <dbReference type="SAM" id="Phobius"/>
    </source>
</evidence>
<keyword evidence="1" id="KW-0472">Membrane</keyword>
<dbReference type="EMBL" id="AJWY01003979">
    <property type="protein sequence ID" value="EKC73708.1"/>
    <property type="molecule type" value="Genomic_DNA"/>
</dbReference>
<gene>
    <name evidence="2" type="ORF">LEA_06091</name>
</gene>
<keyword evidence="1" id="KW-1133">Transmembrane helix</keyword>
<feature type="transmembrane region" description="Helical" evidence="1">
    <location>
        <begin position="48"/>
        <end position="67"/>
    </location>
</feature>
<protein>
    <submittedName>
        <fullName evidence="2">Membrane protein</fullName>
    </submittedName>
</protein>
<dbReference type="AlphaFoldDB" id="K1TV66"/>
<feature type="non-terminal residue" evidence="2">
    <location>
        <position position="116"/>
    </location>
</feature>
<comment type="caution">
    <text evidence="2">The sequence shown here is derived from an EMBL/GenBank/DDBJ whole genome shotgun (WGS) entry which is preliminary data.</text>
</comment>
<sequence length="116" mass="12772">MKKRISHSVFFVSLAVNICCATLSLAVLYNRFKADVGSAGAEELPSDFLLAVLVSAVISFAAALFTARVVSKRTLKELNDINLDDPNDSNFGSELSLLFYKIRSQNSQIQSQLREL</sequence>
<feature type="transmembrane region" description="Helical" evidence="1">
    <location>
        <begin position="9"/>
        <end position="28"/>
    </location>
</feature>
<name>K1TV66_9ZZZZ</name>
<keyword evidence="1" id="KW-0812">Transmembrane</keyword>
<proteinExistence type="predicted"/>
<organism evidence="2">
    <name type="scientific">human gut metagenome</name>
    <dbReference type="NCBI Taxonomy" id="408170"/>
    <lineage>
        <taxon>unclassified sequences</taxon>
        <taxon>metagenomes</taxon>
        <taxon>organismal metagenomes</taxon>
    </lineage>
</organism>
<evidence type="ECO:0000313" key="2">
    <source>
        <dbReference type="EMBL" id="EKC73708.1"/>
    </source>
</evidence>